<name>A0A0F3ML05_9RICK</name>
<reference evidence="1 2" key="1">
    <citation type="submission" date="2015-02" db="EMBL/GenBank/DDBJ databases">
        <title>Genome Sequencing of Rickettsiales.</title>
        <authorList>
            <person name="Daugherty S.C."/>
            <person name="Su Q."/>
            <person name="Abolude K."/>
            <person name="Beier-Sexton M."/>
            <person name="Carlyon J.A."/>
            <person name="Carter R."/>
            <person name="Day N.P."/>
            <person name="Dumler S.J."/>
            <person name="Dyachenko V."/>
            <person name="Godinez A."/>
            <person name="Kurtti T.J."/>
            <person name="Lichay M."/>
            <person name="Mullins K.E."/>
            <person name="Ott S."/>
            <person name="Pappas-Brown V."/>
            <person name="Paris D.H."/>
            <person name="Patel P."/>
            <person name="Richards A.L."/>
            <person name="Sadzewicz L."/>
            <person name="Sears K."/>
            <person name="Seidman D."/>
            <person name="Sengamalay N."/>
            <person name="Stenos J."/>
            <person name="Tallon L.J."/>
            <person name="Vincent G."/>
            <person name="Fraser C.M."/>
            <person name="Munderloh U."/>
            <person name="Dunning-Hotopp J.C."/>
        </authorList>
    </citation>
    <scope>NUCLEOTIDE SEQUENCE [LARGE SCALE GENOMIC DNA]</scope>
    <source>
        <strain evidence="1 2">Fuller</strain>
    </source>
</reference>
<dbReference type="PATRIC" id="fig|1359168.3.peg.201"/>
<dbReference type="EMBL" id="LANP01000013">
    <property type="protein sequence ID" value="KJV56127.1"/>
    <property type="molecule type" value="Genomic_DNA"/>
</dbReference>
<dbReference type="Proteomes" id="UP000033616">
    <property type="component" value="Unassembled WGS sequence"/>
</dbReference>
<evidence type="ECO:0000313" key="2">
    <source>
        <dbReference type="Proteomes" id="UP000033616"/>
    </source>
</evidence>
<gene>
    <name evidence="1" type="ORF">OCHUTO_0598</name>
</gene>
<sequence>MLNIIAKALNHSSIKSTSIYARVSLEPVRS</sequence>
<accession>A0A0F3ML05</accession>
<keyword evidence="2" id="KW-1185">Reference proteome</keyword>
<dbReference type="SUPFAM" id="SSF56349">
    <property type="entry name" value="DNA breaking-rejoining enzymes"/>
    <property type="match status" value="1"/>
</dbReference>
<evidence type="ECO:0000313" key="1">
    <source>
        <dbReference type="EMBL" id="KJV56127.1"/>
    </source>
</evidence>
<organism evidence="1 2">
    <name type="scientific">Orientia chuto str. Dubai</name>
    <dbReference type="NCBI Taxonomy" id="1359168"/>
    <lineage>
        <taxon>Bacteria</taxon>
        <taxon>Pseudomonadati</taxon>
        <taxon>Pseudomonadota</taxon>
        <taxon>Alphaproteobacteria</taxon>
        <taxon>Rickettsiales</taxon>
        <taxon>Rickettsiaceae</taxon>
        <taxon>Rickettsieae</taxon>
        <taxon>Orientia</taxon>
    </lineage>
</organism>
<dbReference type="STRING" id="1359168.OCHUTO_0598"/>
<proteinExistence type="predicted"/>
<dbReference type="GO" id="GO:0003677">
    <property type="term" value="F:DNA binding"/>
    <property type="evidence" value="ECO:0007669"/>
    <property type="project" value="InterPro"/>
</dbReference>
<comment type="caution">
    <text evidence="1">The sequence shown here is derived from an EMBL/GenBank/DDBJ whole genome shotgun (WGS) entry which is preliminary data.</text>
</comment>
<evidence type="ECO:0008006" key="3">
    <source>
        <dbReference type="Google" id="ProtNLM"/>
    </source>
</evidence>
<protein>
    <recommendedName>
        <fullName evidence="3">Integrase</fullName>
    </recommendedName>
</protein>
<dbReference type="AlphaFoldDB" id="A0A0F3ML05"/>
<dbReference type="InterPro" id="IPR011010">
    <property type="entry name" value="DNA_brk_join_enz"/>
</dbReference>